<dbReference type="InterPro" id="IPR002401">
    <property type="entry name" value="Cyt_P450_E_grp-I"/>
</dbReference>
<comment type="subcellular location">
    <subcellularLocation>
        <location evidence="2">Membrane</location>
    </subcellularLocation>
</comment>
<organism evidence="13 14">
    <name type="scientific">Penicillium freii</name>
    <dbReference type="NCBI Taxonomy" id="48697"/>
    <lineage>
        <taxon>Eukaryota</taxon>
        <taxon>Fungi</taxon>
        <taxon>Dikarya</taxon>
        <taxon>Ascomycota</taxon>
        <taxon>Pezizomycotina</taxon>
        <taxon>Eurotiomycetes</taxon>
        <taxon>Eurotiomycetidae</taxon>
        <taxon>Eurotiales</taxon>
        <taxon>Aspergillaceae</taxon>
        <taxon>Penicillium</taxon>
    </lineage>
</organism>
<dbReference type="Pfam" id="PF00067">
    <property type="entry name" value="p450"/>
    <property type="match status" value="1"/>
</dbReference>
<dbReference type="EMBL" id="LLXE01000417">
    <property type="protein sequence ID" value="KUM56947.1"/>
    <property type="molecule type" value="Genomic_DNA"/>
</dbReference>
<dbReference type="PRINTS" id="PR00385">
    <property type="entry name" value="P450"/>
</dbReference>
<dbReference type="GO" id="GO:0020037">
    <property type="term" value="F:heme binding"/>
    <property type="evidence" value="ECO:0007669"/>
    <property type="project" value="InterPro"/>
</dbReference>
<evidence type="ECO:0000256" key="8">
    <source>
        <dbReference type="ARBA" id="ARBA00023002"/>
    </source>
</evidence>
<evidence type="ECO:0008006" key="15">
    <source>
        <dbReference type="Google" id="ProtNLM"/>
    </source>
</evidence>
<dbReference type="InterPro" id="IPR050121">
    <property type="entry name" value="Cytochrome_P450_monoxygenase"/>
</dbReference>
<keyword evidence="5" id="KW-0812">Transmembrane</keyword>
<comment type="cofactor">
    <cofactor evidence="1 12">
        <name>heme</name>
        <dbReference type="ChEBI" id="CHEBI:30413"/>
    </cofactor>
</comment>
<feature type="binding site" description="axial binding residue" evidence="12">
    <location>
        <position position="289"/>
    </location>
    <ligand>
        <name>heme</name>
        <dbReference type="ChEBI" id="CHEBI:30413"/>
    </ligand>
    <ligandPart>
        <name>Fe</name>
        <dbReference type="ChEBI" id="CHEBI:18248"/>
    </ligandPart>
</feature>
<dbReference type="GO" id="GO:0016705">
    <property type="term" value="F:oxidoreductase activity, acting on paired donors, with incorporation or reduction of molecular oxygen"/>
    <property type="evidence" value="ECO:0007669"/>
    <property type="project" value="InterPro"/>
</dbReference>
<dbReference type="PRINTS" id="PR00463">
    <property type="entry name" value="EP450I"/>
</dbReference>
<evidence type="ECO:0000256" key="3">
    <source>
        <dbReference type="ARBA" id="ARBA00010617"/>
    </source>
</evidence>
<keyword evidence="14" id="KW-1185">Reference proteome</keyword>
<protein>
    <recommendedName>
        <fullName evidence="15">Cytochrome P450</fullName>
    </recommendedName>
</protein>
<dbReference type="AlphaFoldDB" id="A0A117NL21"/>
<evidence type="ECO:0000313" key="14">
    <source>
        <dbReference type="Proteomes" id="UP000055045"/>
    </source>
</evidence>
<dbReference type="InterPro" id="IPR001128">
    <property type="entry name" value="Cyt_P450"/>
</dbReference>
<evidence type="ECO:0000256" key="10">
    <source>
        <dbReference type="ARBA" id="ARBA00023033"/>
    </source>
</evidence>
<gene>
    <name evidence="13" type="ORF">ACN42_g10257</name>
</gene>
<dbReference type="Gene3D" id="1.10.630.10">
    <property type="entry name" value="Cytochrome P450"/>
    <property type="match status" value="1"/>
</dbReference>
<proteinExistence type="inferred from homology"/>
<dbReference type="PANTHER" id="PTHR24305">
    <property type="entry name" value="CYTOCHROME P450"/>
    <property type="match status" value="1"/>
</dbReference>
<evidence type="ECO:0000256" key="1">
    <source>
        <dbReference type="ARBA" id="ARBA00001971"/>
    </source>
</evidence>
<keyword evidence="10" id="KW-0503">Monooxygenase</keyword>
<dbReference type="Proteomes" id="UP000055045">
    <property type="component" value="Unassembled WGS sequence"/>
</dbReference>
<comment type="caution">
    <text evidence="13">The sequence shown here is derived from an EMBL/GenBank/DDBJ whole genome shotgun (WGS) entry which is preliminary data.</text>
</comment>
<evidence type="ECO:0000256" key="2">
    <source>
        <dbReference type="ARBA" id="ARBA00004370"/>
    </source>
</evidence>
<evidence type="ECO:0000256" key="9">
    <source>
        <dbReference type="ARBA" id="ARBA00023004"/>
    </source>
</evidence>
<dbReference type="GO" id="GO:0005506">
    <property type="term" value="F:iron ion binding"/>
    <property type="evidence" value="ECO:0007669"/>
    <property type="project" value="InterPro"/>
</dbReference>
<dbReference type="PANTHER" id="PTHR24305:SF112">
    <property type="entry name" value="L-ORNITHINE-N5-MONOOXYGENASE (EUROFUNG)"/>
    <property type="match status" value="1"/>
</dbReference>
<keyword evidence="11" id="KW-0472">Membrane</keyword>
<dbReference type="InterPro" id="IPR036396">
    <property type="entry name" value="Cyt_P450_sf"/>
</dbReference>
<dbReference type="SUPFAM" id="SSF48264">
    <property type="entry name" value="Cytochrome P450"/>
    <property type="match status" value="1"/>
</dbReference>
<evidence type="ECO:0000256" key="11">
    <source>
        <dbReference type="ARBA" id="ARBA00023136"/>
    </source>
</evidence>
<dbReference type="CDD" id="cd11061">
    <property type="entry name" value="CYP67-like"/>
    <property type="match status" value="1"/>
</dbReference>
<evidence type="ECO:0000313" key="13">
    <source>
        <dbReference type="EMBL" id="KUM56947.1"/>
    </source>
</evidence>
<reference evidence="13 14" key="1">
    <citation type="submission" date="2015-10" db="EMBL/GenBank/DDBJ databases">
        <title>Genome sequencing of Penicillium freii.</title>
        <authorList>
            <person name="Nguyen H.D."/>
            <person name="Visagie C.M."/>
            <person name="Seifert K.A."/>
        </authorList>
    </citation>
    <scope>NUCLEOTIDE SEQUENCE [LARGE SCALE GENOMIC DNA]</scope>
    <source>
        <strain evidence="13 14">DAOM 242723</strain>
    </source>
</reference>
<dbReference type="GO" id="GO:0016020">
    <property type="term" value="C:membrane"/>
    <property type="evidence" value="ECO:0007669"/>
    <property type="project" value="UniProtKB-SubCell"/>
</dbReference>
<keyword evidence="8" id="KW-0560">Oxidoreductase</keyword>
<accession>A0A117NL21</accession>
<sequence length="321" mass="36277">MRDYEKRMVRYRALLVKAIDETKNQPFDVTKWFNLYTFDVMGDLAFGASFGMLETSREHEAIRLLNSAMTPLAYMFPAWFFRLMTGIPGIARDWWKFISYCTSQMEERIKVKSSNPDIMSCLLKPLNNQTPTGLDYRLLQGDSQLIVVAGSDTTSTTLIHIFRFLVEHPQHVDVLRTEFKNLPLTELGDYQPPDLAELKHLNGVINEALRLYPSVPSALPRVTPPEGLTIDGTFIPGNTTLYCPQYVLGRSPECYSKPEAFIPERWYSHPDLIQDASAFAPFSAGPYGCIARPLALLNIRATVARILVDYDVCLAPGVSLN</sequence>
<keyword evidence="6 12" id="KW-0479">Metal-binding</keyword>
<evidence type="ECO:0000256" key="4">
    <source>
        <dbReference type="ARBA" id="ARBA00022617"/>
    </source>
</evidence>
<keyword evidence="9 12" id="KW-0408">Iron</keyword>
<evidence type="ECO:0000256" key="12">
    <source>
        <dbReference type="PIRSR" id="PIRSR602401-1"/>
    </source>
</evidence>
<dbReference type="GO" id="GO:0043386">
    <property type="term" value="P:mycotoxin biosynthetic process"/>
    <property type="evidence" value="ECO:0007669"/>
    <property type="project" value="UniProtKB-ARBA"/>
</dbReference>
<name>A0A117NL21_PENFR</name>
<evidence type="ECO:0000256" key="6">
    <source>
        <dbReference type="ARBA" id="ARBA00022723"/>
    </source>
</evidence>
<keyword evidence="4 12" id="KW-0349">Heme</keyword>
<evidence type="ECO:0000256" key="7">
    <source>
        <dbReference type="ARBA" id="ARBA00022989"/>
    </source>
</evidence>
<keyword evidence="7" id="KW-1133">Transmembrane helix</keyword>
<comment type="similarity">
    <text evidence="3">Belongs to the cytochrome P450 family.</text>
</comment>
<dbReference type="GO" id="GO:0004497">
    <property type="term" value="F:monooxygenase activity"/>
    <property type="evidence" value="ECO:0007669"/>
    <property type="project" value="UniProtKB-KW"/>
</dbReference>
<evidence type="ECO:0000256" key="5">
    <source>
        <dbReference type="ARBA" id="ARBA00022692"/>
    </source>
</evidence>
<dbReference type="STRING" id="48697.A0A117NL21"/>